<keyword evidence="2" id="KW-1185">Reference proteome</keyword>
<dbReference type="EMBL" id="JAQSIO010000002">
    <property type="protein sequence ID" value="MDD0814290.1"/>
    <property type="molecule type" value="Genomic_DNA"/>
</dbReference>
<name>A0ABT5MGJ2_9BURK</name>
<protein>
    <recommendedName>
        <fullName evidence="3">Carbohydrate-binding protein</fullName>
    </recommendedName>
</protein>
<dbReference type="Proteomes" id="UP001528672">
    <property type="component" value="Unassembled WGS sequence"/>
</dbReference>
<comment type="caution">
    <text evidence="1">The sequence shown here is derived from an EMBL/GenBank/DDBJ whole genome shotgun (WGS) entry which is preliminary data.</text>
</comment>
<reference evidence="1 2" key="1">
    <citation type="submission" date="2023-02" db="EMBL/GenBank/DDBJ databases">
        <title>Bacterial whole genome sequence for Curvibacter sp. HBC28.</title>
        <authorList>
            <person name="Le V."/>
            <person name="Ko S.-R."/>
            <person name="Ahn C.-Y."/>
            <person name="Oh H.-M."/>
        </authorList>
    </citation>
    <scope>NUCLEOTIDE SEQUENCE [LARGE SCALE GENOMIC DNA]</scope>
    <source>
        <strain evidence="1 2">HBC28</strain>
    </source>
</reference>
<organism evidence="1 2">
    <name type="scientific">Curvibacter microcysteis</name>
    <dbReference type="NCBI Taxonomy" id="3026419"/>
    <lineage>
        <taxon>Bacteria</taxon>
        <taxon>Pseudomonadati</taxon>
        <taxon>Pseudomonadota</taxon>
        <taxon>Betaproteobacteria</taxon>
        <taxon>Burkholderiales</taxon>
        <taxon>Comamonadaceae</taxon>
        <taxon>Curvibacter</taxon>
    </lineage>
</organism>
<proteinExistence type="predicted"/>
<dbReference type="RefSeq" id="WP_273925910.1">
    <property type="nucleotide sequence ID" value="NZ_JAQSIO010000002.1"/>
</dbReference>
<evidence type="ECO:0008006" key="3">
    <source>
        <dbReference type="Google" id="ProtNLM"/>
    </source>
</evidence>
<gene>
    <name evidence="1" type="ORF">PSQ39_06570</name>
</gene>
<sequence>MNILIPLQITDSMLASCTVAEPAAGETAWAAGTFAIGDRRIRTSTHRIYECVAAVSGSTPPENDPTHWLDAGPTARWAAMDTYISTQTTATTSVSFVLRPGFFDAVALYGLTGTTLQITLKDAPGGTVVKSATVLLEEDPLDWWDWAFGPRRALTKFFLKGLTPYADPELTITVSSGTGEPVGIGMIVVGSLTPMVDSSTWGGTQQGASASPQTFSYIKVDEFGNTSIVKRRAATDMQFKVAMPRERADYALALVQRVLDVPAAWIATDATGYQGLNVFGLGSGSMSYDSFGMATFSGSVKGMA</sequence>
<evidence type="ECO:0000313" key="2">
    <source>
        <dbReference type="Proteomes" id="UP001528672"/>
    </source>
</evidence>
<accession>A0ABT5MGJ2</accession>
<evidence type="ECO:0000313" key="1">
    <source>
        <dbReference type="EMBL" id="MDD0814290.1"/>
    </source>
</evidence>